<evidence type="ECO:0000259" key="3">
    <source>
        <dbReference type="PROSITE" id="PS50866"/>
    </source>
</evidence>
<keyword evidence="1" id="KW-1133">Transmembrane helix</keyword>
<dbReference type="AlphaFoldDB" id="A0A8X6FYM2"/>
<dbReference type="Gene3D" id="2.60.120.680">
    <property type="entry name" value="GOLD domain"/>
    <property type="match status" value="1"/>
</dbReference>
<comment type="caution">
    <text evidence="4">The sequence shown here is derived from an EMBL/GenBank/DDBJ whole genome shotgun (WGS) entry which is preliminary data.</text>
</comment>
<dbReference type="PANTHER" id="PTHR23324:SF83">
    <property type="entry name" value="SEC14-LIKE PROTEIN 2"/>
    <property type="match status" value="1"/>
</dbReference>
<feature type="transmembrane region" description="Helical" evidence="1">
    <location>
        <begin position="56"/>
        <end position="81"/>
    </location>
</feature>
<dbReference type="Pfam" id="PF00650">
    <property type="entry name" value="CRAL_TRIO"/>
    <property type="match status" value="1"/>
</dbReference>
<evidence type="ECO:0000313" key="4">
    <source>
        <dbReference type="EMBL" id="GFQ92530.1"/>
    </source>
</evidence>
<proteinExistence type="predicted"/>
<organism evidence="4 5">
    <name type="scientific">Trichonephila clavata</name>
    <name type="common">Joro spider</name>
    <name type="synonym">Nephila clavata</name>
    <dbReference type="NCBI Taxonomy" id="2740835"/>
    <lineage>
        <taxon>Eukaryota</taxon>
        <taxon>Metazoa</taxon>
        <taxon>Ecdysozoa</taxon>
        <taxon>Arthropoda</taxon>
        <taxon>Chelicerata</taxon>
        <taxon>Arachnida</taxon>
        <taxon>Araneae</taxon>
        <taxon>Araneomorphae</taxon>
        <taxon>Entelegynae</taxon>
        <taxon>Araneoidea</taxon>
        <taxon>Nephilidae</taxon>
        <taxon>Trichonephila</taxon>
    </lineage>
</organism>
<feature type="domain" description="GOLD" evidence="3">
    <location>
        <begin position="145"/>
        <end position="253"/>
    </location>
</feature>
<evidence type="ECO:0000256" key="1">
    <source>
        <dbReference type="SAM" id="Phobius"/>
    </source>
</evidence>
<evidence type="ECO:0000313" key="5">
    <source>
        <dbReference type="Proteomes" id="UP000887116"/>
    </source>
</evidence>
<dbReference type="EMBL" id="BMAO01033886">
    <property type="protein sequence ID" value="GFQ92530.1"/>
    <property type="molecule type" value="Genomic_DNA"/>
</dbReference>
<dbReference type="PROSITE" id="PS50866">
    <property type="entry name" value="GOLD"/>
    <property type="match status" value="1"/>
</dbReference>
<dbReference type="Gene3D" id="3.40.525.10">
    <property type="entry name" value="CRAL-TRIO lipid binding domain"/>
    <property type="match status" value="1"/>
</dbReference>
<keyword evidence="1" id="KW-0812">Transmembrane</keyword>
<dbReference type="InterPro" id="IPR009038">
    <property type="entry name" value="GOLD_dom"/>
</dbReference>
<dbReference type="GO" id="GO:0005737">
    <property type="term" value="C:cytoplasm"/>
    <property type="evidence" value="ECO:0007669"/>
    <property type="project" value="TreeGrafter"/>
</dbReference>
<keyword evidence="5" id="KW-1185">Reference proteome</keyword>
<dbReference type="PROSITE" id="PS50191">
    <property type="entry name" value="CRAL_TRIO"/>
    <property type="match status" value="1"/>
</dbReference>
<dbReference type="OrthoDB" id="1434354at2759"/>
<dbReference type="SUPFAM" id="SSF101576">
    <property type="entry name" value="Supernatant protein factor (SPF), C-terminal domain"/>
    <property type="match status" value="1"/>
</dbReference>
<dbReference type="CDD" id="cd00170">
    <property type="entry name" value="SEC14"/>
    <property type="match status" value="1"/>
</dbReference>
<name>A0A8X6FYM2_TRICU</name>
<dbReference type="InterPro" id="IPR001251">
    <property type="entry name" value="CRAL-TRIO_dom"/>
</dbReference>
<dbReference type="InterPro" id="IPR036598">
    <property type="entry name" value="GOLD_dom_sf"/>
</dbReference>
<dbReference type="SUPFAM" id="SSF52087">
    <property type="entry name" value="CRAL/TRIO domain"/>
    <property type="match status" value="1"/>
</dbReference>
<dbReference type="InterPro" id="IPR036865">
    <property type="entry name" value="CRAL-TRIO_dom_sf"/>
</dbReference>
<reference evidence="4" key="1">
    <citation type="submission" date="2020-07" db="EMBL/GenBank/DDBJ databases">
        <title>Multicomponent nature underlies the extraordinary mechanical properties of spider dragline silk.</title>
        <authorList>
            <person name="Kono N."/>
            <person name="Nakamura H."/>
            <person name="Mori M."/>
            <person name="Yoshida Y."/>
            <person name="Ohtoshi R."/>
            <person name="Malay A.D."/>
            <person name="Moran D.A.P."/>
            <person name="Tomita M."/>
            <person name="Numata K."/>
            <person name="Arakawa K."/>
        </authorList>
    </citation>
    <scope>NUCLEOTIDE SEQUENCE</scope>
</reference>
<dbReference type="Proteomes" id="UP000887116">
    <property type="component" value="Unassembled WGS sequence"/>
</dbReference>
<feature type="domain" description="CRAL-TRIO" evidence="2">
    <location>
        <begin position="1"/>
        <end position="118"/>
    </location>
</feature>
<dbReference type="PANTHER" id="PTHR23324">
    <property type="entry name" value="SEC14 RELATED PROTEIN"/>
    <property type="match status" value="1"/>
</dbReference>
<accession>A0A8X6FYM2</accession>
<sequence length="264" mass="30812">MKKRSKEIGKLVTNATYIFNFENLTFAKATHKKNLEALLAFARAFQDNYPERIKRVFFINVSFYFSLAFNVIKTVLASAVLKKIRCYSADDDWKKDLLEIIDVEVLPAFLGGNRTDPDGNPRCPSLIKPAEMVPEKYYFRNSEKKLCKSLDAKKLIITRLSKEEWTSEVEEEGSYLEWEFQTKSKDIAFAIYFQEKSSNGSKPIEVIPKQKIDTCYEPEKGFLKCDRAGIYVFVFDNSYSWIYSKELYYRIKITSPKEINVYID</sequence>
<evidence type="ECO:0000259" key="2">
    <source>
        <dbReference type="PROSITE" id="PS50191"/>
    </source>
</evidence>
<protein>
    <submittedName>
        <fullName evidence="4">Retinal-binding protein</fullName>
    </submittedName>
</protein>
<keyword evidence="1" id="KW-0472">Membrane</keyword>
<gene>
    <name evidence="4" type="ORF">TNCT_662011</name>
</gene>
<dbReference type="InterPro" id="IPR051064">
    <property type="entry name" value="SEC14/CRAL-TRIO_domain"/>
</dbReference>